<dbReference type="InterPro" id="IPR050583">
    <property type="entry name" value="Mycobacterial_A85_antigen"/>
</dbReference>
<keyword evidence="1" id="KW-0378">Hydrolase</keyword>
<dbReference type="Gene3D" id="3.40.50.1820">
    <property type="entry name" value="alpha/beta hydrolase"/>
    <property type="match status" value="1"/>
</dbReference>
<dbReference type="PANTHER" id="PTHR48098:SF6">
    <property type="entry name" value="FERRI-BACILLIBACTIN ESTERASE BESA"/>
    <property type="match status" value="1"/>
</dbReference>
<name>A0A5C6RI56_9BACT</name>
<dbReference type="SUPFAM" id="SSF81296">
    <property type="entry name" value="E set domains"/>
    <property type="match status" value="1"/>
</dbReference>
<proteinExistence type="predicted"/>
<dbReference type="Proteomes" id="UP000321580">
    <property type="component" value="Unassembled WGS sequence"/>
</dbReference>
<dbReference type="InterPro" id="IPR029058">
    <property type="entry name" value="AB_hydrolase_fold"/>
</dbReference>
<protein>
    <submittedName>
        <fullName evidence="1">Alpha/beta hydrolase</fullName>
    </submittedName>
</protein>
<dbReference type="AlphaFoldDB" id="A0A5C6RI56"/>
<dbReference type="Pfam" id="PF00756">
    <property type="entry name" value="Esterase"/>
    <property type="match status" value="1"/>
</dbReference>
<sequence length="378" mass="42958">MTAGDSSAQEHQPGAGTGLRLALTAPEDGTGRPVYVAGNFNSWRVSDEAYRMQETAPGQFAFEFPAGELLPEVLEYKYHRGGWEQVEIDRFGNAISNRQWRAAERPGPEDRVERWMVDGLYYNPAFLPKIVDLSADFKVPKLIKTRRITALLPYDYDASGKRYPVLYLQDGQNLFDEYAPFGNWGVNKRLAMMAEQGFGDIIVIAIDHAEKDRIAEYTPSFRTQLGSGNGKKYVRALADRLKPFVDEHFRTRPEREHTGIGGSSMGGLISIYGGLIYPEVYGKLMIFSPSLWVSPNIHFHYMNFFDPRDMRVYVYAGEGESANMVPNIRRFINASEQQTEASFTFELSLDPDGAHNEARWGQEFPRAVEWLFFQTTKD</sequence>
<dbReference type="GO" id="GO:0016787">
    <property type="term" value="F:hydrolase activity"/>
    <property type="evidence" value="ECO:0007669"/>
    <property type="project" value="UniProtKB-KW"/>
</dbReference>
<dbReference type="InterPro" id="IPR000801">
    <property type="entry name" value="Esterase-like"/>
</dbReference>
<dbReference type="EMBL" id="VOOR01000043">
    <property type="protein sequence ID" value="TXB61867.1"/>
    <property type="molecule type" value="Genomic_DNA"/>
</dbReference>
<gene>
    <name evidence="1" type="ORF">FRY97_16970</name>
</gene>
<reference evidence="1 2" key="1">
    <citation type="submission" date="2019-08" db="EMBL/GenBank/DDBJ databases">
        <title>Genome of Phaeodactylibacter luteus.</title>
        <authorList>
            <person name="Bowman J.P."/>
        </authorList>
    </citation>
    <scope>NUCLEOTIDE SEQUENCE [LARGE SCALE GENOMIC DNA]</scope>
    <source>
        <strain evidence="1 2">KCTC 42180</strain>
    </source>
</reference>
<evidence type="ECO:0000313" key="1">
    <source>
        <dbReference type="EMBL" id="TXB61867.1"/>
    </source>
</evidence>
<dbReference type="RefSeq" id="WP_147168763.1">
    <property type="nucleotide sequence ID" value="NZ_VOOR01000043.1"/>
</dbReference>
<evidence type="ECO:0000313" key="2">
    <source>
        <dbReference type="Proteomes" id="UP000321580"/>
    </source>
</evidence>
<dbReference type="InterPro" id="IPR014756">
    <property type="entry name" value="Ig_E-set"/>
</dbReference>
<dbReference type="PANTHER" id="PTHR48098">
    <property type="entry name" value="ENTEROCHELIN ESTERASE-RELATED"/>
    <property type="match status" value="1"/>
</dbReference>
<dbReference type="SUPFAM" id="SSF53474">
    <property type="entry name" value="alpha/beta-Hydrolases"/>
    <property type="match status" value="1"/>
</dbReference>
<comment type="caution">
    <text evidence="1">The sequence shown here is derived from an EMBL/GenBank/DDBJ whole genome shotgun (WGS) entry which is preliminary data.</text>
</comment>
<dbReference type="OrthoDB" id="9784036at2"/>
<keyword evidence="2" id="KW-1185">Reference proteome</keyword>
<accession>A0A5C6RI56</accession>
<organism evidence="1 2">
    <name type="scientific">Phaeodactylibacter luteus</name>
    <dbReference type="NCBI Taxonomy" id="1564516"/>
    <lineage>
        <taxon>Bacteria</taxon>
        <taxon>Pseudomonadati</taxon>
        <taxon>Bacteroidota</taxon>
        <taxon>Saprospiria</taxon>
        <taxon>Saprospirales</taxon>
        <taxon>Haliscomenobacteraceae</taxon>
        <taxon>Phaeodactylibacter</taxon>
    </lineage>
</organism>